<dbReference type="AlphaFoldDB" id="A0A367ZUF5"/>
<gene>
    <name evidence="3" type="ORF">OZSIB_2348</name>
</gene>
<dbReference type="PROSITE" id="PS51257">
    <property type="entry name" value="PROKAR_LIPOPROTEIN"/>
    <property type="match status" value="1"/>
</dbReference>
<reference evidence="3 4" key="1">
    <citation type="submission" date="2018-05" db="EMBL/GenBank/DDBJ databases">
        <title>A metagenomic window into the 2 km-deep terrestrial subsurface aquifer revealed taxonomically and functionally diverse microbial community comprising novel uncultured bacterial lineages.</title>
        <authorList>
            <person name="Kadnikov V.V."/>
            <person name="Mardanov A.V."/>
            <person name="Beletsky A.V."/>
            <person name="Banks D."/>
            <person name="Pimenov N.V."/>
            <person name="Frank Y.A."/>
            <person name="Karnachuk O.V."/>
            <person name="Ravin N.V."/>
        </authorList>
    </citation>
    <scope>NUCLEOTIDE SEQUENCE [LARGE SCALE GENOMIC DNA]</scope>
    <source>
        <strain evidence="3">BY5</strain>
    </source>
</reference>
<keyword evidence="2" id="KW-0732">Signal</keyword>
<protein>
    <submittedName>
        <fullName evidence="3">Uncharacterized protein</fullName>
    </submittedName>
</protein>
<sequence>MKRMFKTCVFVLLMMVMSLTLTGCKVDLAKIGNFITKVADVISKVANGIKKFGEGLGKGGKSDSTAISGTDTGTTTGTGTGTSTGTATGTGTGTGTTTGTGTATITSTATGTGTGTATDTAGTGTGTGTSTETASGSGTEAGKSAEAAKACSINRKILAAAVQCYNLDHATMMSSLDINTLVSNRYLKAAPQCPEGGTYVAAGDLTANGRIACSKHGADESQIGDTSADKDEESPGE</sequence>
<feature type="compositionally biased region" description="Low complexity" evidence="1">
    <location>
        <begin position="64"/>
        <end position="75"/>
    </location>
</feature>
<evidence type="ECO:0000256" key="1">
    <source>
        <dbReference type="SAM" id="MobiDB-lite"/>
    </source>
</evidence>
<organism evidence="3 4">
    <name type="scientific">Candidatus Ozemobacter sibiricus</name>
    <dbReference type="NCBI Taxonomy" id="2268124"/>
    <lineage>
        <taxon>Bacteria</taxon>
        <taxon>Candidatus Ozemobacteria</taxon>
        <taxon>Candidatus Ozemobacterales</taxon>
        <taxon>Candidatus Ozemobacteraceae</taxon>
        <taxon>Candidatus Ozemobacter</taxon>
    </lineage>
</organism>
<feature type="signal peptide" evidence="2">
    <location>
        <begin position="1"/>
        <end position="22"/>
    </location>
</feature>
<proteinExistence type="predicted"/>
<feature type="compositionally biased region" description="Gly residues" evidence="1">
    <location>
        <begin position="76"/>
        <end position="98"/>
    </location>
</feature>
<feature type="region of interest" description="Disordered" evidence="1">
    <location>
        <begin position="215"/>
        <end position="237"/>
    </location>
</feature>
<accession>A0A367ZUF5</accession>
<dbReference type="EMBL" id="QOQW01000003">
    <property type="protein sequence ID" value="RCK80971.1"/>
    <property type="molecule type" value="Genomic_DNA"/>
</dbReference>
<feature type="chain" id="PRO_5016893974" evidence="2">
    <location>
        <begin position="23"/>
        <end position="237"/>
    </location>
</feature>
<name>A0A367ZUF5_9BACT</name>
<dbReference type="Proteomes" id="UP000252355">
    <property type="component" value="Unassembled WGS sequence"/>
</dbReference>
<evidence type="ECO:0000313" key="4">
    <source>
        <dbReference type="Proteomes" id="UP000252355"/>
    </source>
</evidence>
<comment type="caution">
    <text evidence="3">The sequence shown here is derived from an EMBL/GenBank/DDBJ whole genome shotgun (WGS) entry which is preliminary data.</text>
</comment>
<evidence type="ECO:0000256" key="2">
    <source>
        <dbReference type="SAM" id="SignalP"/>
    </source>
</evidence>
<feature type="compositionally biased region" description="Low complexity" evidence="1">
    <location>
        <begin position="99"/>
        <end position="141"/>
    </location>
</feature>
<evidence type="ECO:0000313" key="3">
    <source>
        <dbReference type="EMBL" id="RCK80971.1"/>
    </source>
</evidence>
<feature type="region of interest" description="Disordered" evidence="1">
    <location>
        <begin position="56"/>
        <end position="141"/>
    </location>
</feature>